<dbReference type="PANTHER" id="PTHR31190">
    <property type="entry name" value="DNA-BINDING DOMAIN"/>
    <property type="match status" value="1"/>
</dbReference>
<dbReference type="InterPro" id="IPR016177">
    <property type="entry name" value="DNA-bd_dom_sf"/>
</dbReference>
<organism evidence="8 9">
    <name type="scientific">Camelina sativa</name>
    <name type="common">False flax</name>
    <name type="synonym">Myagrum sativum</name>
    <dbReference type="NCBI Taxonomy" id="90675"/>
    <lineage>
        <taxon>Eukaryota</taxon>
        <taxon>Viridiplantae</taxon>
        <taxon>Streptophyta</taxon>
        <taxon>Embryophyta</taxon>
        <taxon>Tracheophyta</taxon>
        <taxon>Spermatophyta</taxon>
        <taxon>Magnoliopsida</taxon>
        <taxon>eudicotyledons</taxon>
        <taxon>Gunneridae</taxon>
        <taxon>Pentapetalae</taxon>
        <taxon>rosids</taxon>
        <taxon>malvids</taxon>
        <taxon>Brassicales</taxon>
        <taxon>Brassicaceae</taxon>
        <taxon>Camelineae</taxon>
        <taxon>Camelina</taxon>
    </lineage>
</organism>
<keyword evidence="2" id="KW-0805">Transcription regulation</keyword>
<evidence type="ECO:0000256" key="3">
    <source>
        <dbReference type="ARBA" id="ARBA00023125"/>
    </source>
</evidence>
<keyword evidence="5" id="KW-0539">Nucleus</keyword>
<keyword evidence="8" id="KW-1185">Reference proteome</keyword>
<keyword evidence="4" id="KW-0804">Transcription</keyword>
<dbReference type="Proteomes" id="UP000694864">
    <property type="component" value="Chromosome 2"/>
</dbReference>
<feature type="non-terminal residue" evidence="9">
    <location>
        <position position="1"/>
    </location>
</feature>
<sequence length="199" mass="22684">RKYRGVRRRPWGKFAAEIRDSTRIGVRVWLGTFQTVEEAAMAYDKAAVRIRGTQKANTNFQLEAVIKAMEMDCSPNYYPIHSSNTSQPLRRGNKIGSRTETEATMAYDHKVVDDGMVENHCTIGHPSTKDYRETCGLFGSGETWLGSRKRPRSDEDSTFQEVKMKKIIVTEEETLCDVFGLFEFEDLGSDYLDTLLSSF</sequence>
<evidence type="ECO:0000313" key="9">
    <source>
        <dbReference type="RefSeq" id="XP_010446266.1"/>
    </source>
</evidence>
<name>A0ABM0UTU1_CAMSA</name>
<dbReference type="Pfam" id="PF00847">
    <property type="entry name" value="AP2"/>
    <property type="match status" value="1"/>
</dbReference>
<feature type="domain" description="AP2/ERF" evidence="7">
    <location>
        <begin position="2"/>
        <end position="61"/>
    </location>
</feature>
<dbReference type="InterPro" id="IPR044808">
    <property type="entry name" value="ERF_plant"/>
</dbReference>
<keyword evidence="3" id="KW-0238">DNA-binding</keyword>
<dbReference type="SUPFAM" id="SSF54171">
    <property type="entry name" value="DNA-binding domain"/>
    <property type="match status" value="1"/>
</dbReference>
<dbReference type="SMART" id="SM00380">
    <property type="entry name" value="AP2"/>
    <property type="match status" value="1"/>
</dbReference>
<comment type="subcellular location">
    <subcellularLocation>
        <location evidence="1">Nucleus</location>
    </subcellularLocation>
</comment>
<dbReference type="CDD" id="cd00018">
    <property type="entry name" value="AP2"/>
    <property type="match status" value="1"/>
</dbReference>
<dbReference type="RefSeq" id="XP_010446266.1">
    <property type="nucleotide sequence ID" value="XM_010447964.1"/>
</dbReference>
<evidence type="ECO:0000256" key="4">
    <source>
        <dbReference type="ARBA" id="ARBA00023163"/>
    </source>
</evidence>
<dbReference type="InterPro" id="IPR036955">
    <property type="entry name" value="AP2/ERF_dom_sf"/>
</dbReference>
<dbReference type="PRINTS" id="PR00367">
    <property type="entry name" value="ETHRSPELEMNT"/>
</dbReference>
<dbReference type="InterPro" id="IPR001471">
    <property type="entry name" value="AP2/ERF_dom"/>
</dbReference>
<evidence type="ECO:0000256" key="5">
    <source>
        <dbReference type="ARBA" id="ARBA00023242"/>
    </source>
</evidence>
<evidence type="ECO:0000259" key="7">
    <source>
        <dbReference type="PROSITE" id="PS51032"/>
    </source>
</evidence>
<accession>A0ABM0UTU1</accession>
<evidence type="ECO:0000313" key="8">
    <source>
        <dbReference type="Proteomes" id="UP000694864"/>
    </source>
</evidence>
<evidence type="ECO:0000256" key="1">
    <source>
        <dbReference type="ARBA" id="ARBA00004123"/>
    </source>
</evidence>
<evidence type="ECO:0000256" key="6">
    <source>
        <dbReference type="ARBA" id="ARBA00024343"/>
    </source>
</evidence>
<comment type="similarity">
    <text evidence="6">Belongs to the AP2/ERF transcription factor family. ERF subfamily.</text>
</comment>
<evidence type="ECO:0000256" key="2">
    <source>
        <dbReference type="ARBA" id="ARBA00023015"/>
    </source>
</evidence>
<protein>
    <submittedName>
        <fullName evidence="9">Ethylene-responsive transcription factor ERF091-like</fullName>
    </submittedName>
</protein>
<reference evidence="8" key="1">
    <citation type="journal article" date="2014" name="Nat. Commun.">
        <title>The emerging biofuel crop Camelina sativa retains a highly undifferentiated hexaploid genome structure.</title>
        <authorList>
            <person name="Kagale S."/>
            <person name="Koh C."/>
            <person name="Nixon J."/>
            <person name="Bollina V."/>
            <person name="Clarke W.E."/>
            <person name="Tuteja R."/>
            <person name="Spillane C."/>
            <person name="Robinson S.J."/>
            <person name="Links M.G."/>
            <person name="Clarke C."/>
            <person name="Higgins E.E."/>
            <person name="Huebert T."/>
            <person name="Sharpe A.G."/>
            <person name="Parkin I.A."/>
        </authorList>
    </citation>
    <scope>NUCLEOTIDE SEQUENCE [LARGE SCALE GENOMIC DNA]</scope>
    <source>
        <strain evidence="8">cv. DH55</strain>
    </source>
</reference>
<reference evidence="9" key="2">
    <citation type="submission" date="2025-08" db="UniProtKB">
        <authorList>
            <consortium name="RefSeq"/>
        </authorList>
    </citation>
    <scope>IDENTIFICATION</scope>
    <source>
        <tissue evidence="9">Leaf</tissue>
    </source>
</reference>
<gene>
    <name evidence="9" type="primary">LOC104729066</name>
</gene>
<proteinExistence type="inferred from homology"/>
<dbReference type="GeneID" id="104729066"/>
<dbReference type="Gene3D" id="3.30.730.10">
    <property type="entry name" value="AP2/ERF domain"/>
    <property type="match status" value="1"/>
</dbReference>
<dbReference type="PROSITE" id="PS51032">
    <property type="entry name" value="AP2_ERF"/>
    <property type="match status" value="1"/>
</dbReference>